<dbReference type="AlphaFoldDB" id="A0AA90NYP6"/>
<name>A0AA90NYP6_9GAMM</name>
<accession>A0AA90NYP6</accession>
<dbReference type="PANTHER" id="PTHR37468:SF1">
    <property type="entry name" value="SULFATE TRANSPORTER CYSZ"/>
    <property type="match status" value="1"/>
</dbReference>
<evidence type="ECO:0000256" key="3">
    <source>
        <dbReference type="ARBA" id="ARBA00022475"/>
    </source>
</evidence>
<evidence type="ECO:0000313" key="12">
    <source>
        <dbReference type="EMBL" id="MDP0589131.1"/>
    </source>
</evidence>
<keyword evidence="13" id="KW-1185">Reference proteome</keyword>
<feature type="transmembrane region" description="Helical" evidence="11">
    <location>
        <begin position="213"/>
        <end position="236"/>
    </location>
</feature>
<keyword evidence="9 11" id="KW-0472">Membrane</keyword>
<keyword evidence="8" id="KW-0764">Sulfate transport</keyword>
<dbReference type="GO" id="GO:0019344">
    <property type="term" value="P:cysteine biosynthetic process"/>
    <property type="evidence" value="ECO:0007669"/>
    <property type="project" value="UniProtKB-KW"/>
</dbReference>
<keyword evidence="6 11" id="KW-0812">Transmembrane</keyword>
<comment type="caution">
    <text evidence="12">The sequence shown here is derived from an EMBL/GenBank/DDBJ whole genome shotgun (WGS) entry which is preliminary data.</text>
</comment>
<keyword evidence="5" id="KW-0028">Amino-acid biosynthesis</keyword>
<evidence type="ECO:0000313" key="13">
    <source>
        <dbReference type="Proteomes" id="UP001178148"/>
    </source>
</evidence>
<feature type="transmembrane region" description="Helical" evidence="11">
    <location>
        <begin position="146"/>
        <end position="169"/>
    </location>
</feature>
<dbReference type="NCBIfam" id="NF003433">
    <property type="entry name" value="PRK04949.1"/>
    <property type="match status" value="1"/>
</dbReference>
<evidence type="ECO:0000256" key="7">
    <source>
        <dbReference type="ARBA" id="ARBA00022989"/>
    </source>
</evidence>
<organism evidence="12 13">
    <name type="scientific">Candidatus Endonucleibacter bathymodioli</name>
    <dbReference type="NCBI Taxonomy" id="539814"/>
    <lineage>
        <taxon>Bacteria</taxon>
        <taxon>Pseudomonadati</taxon>
        <taxon>Pseudomonadota</taxon>
        <taxon>Gammaproteobacteria</taxon>
        <taxon>Oceanospirillales</taxon>
        <taxon>Endozoicomonadaceae</taxon>
        <taxon>Candidatus Endonucleibacter</taxon>
    </lineage>
</organism>
<evidence type="ECO:0000256" key="10">
    <source>
        <dbReference type="ARBA" id="ARBA00023192"/>
    </source>
</evidence>
<keyword evidence="4" id="KW-0997">Cell inner membrane</keyword>
<comment type="subcellular location">
    <subcellularLocation>
        <location evidence="1">Membrane</location>
        <topology evidence="1">Multi-pass membrane protein</topology>
    </subcellularLocation>
</comment>
<dbReference type="GO" id="GO:0000103">
    <property type="term" value="P:sulfate assimilation"/>
    <property type="evidence" value="ECO:0007669"/>
    <property type="project" value="TreeGrafter"/>
</dbReference>
<dbReference type="PANTHER" id="PTHR37468">
    <property type="entry name" value="SULFATE TRANSPORTER CYSZ"/>
    <property type="match status" value="1"/>
</dbReference>
<feature type="transmembrane region" description="Helical" evidence="11">
    <location>
        <begin position="27"/>
        <end position="46"/>
    </location>
</feature>
<feature type="transmembrane region" description="Helical" evidence="11">
    <location>
        <begin position="71"/>
        <end position="97"/>
    </location>
</feature>
<dbReference type="Pfam" id="PF07264">
    <property type="entry name" value="EI24"/>
    <property type="match status" value="1"/>
</dbReference>
<keyword evidence="3" id="KW-1003">Cell membrane</keyword>
<keyword evidence="7 11" id="KW-1133">Transmembrane helix</keyword>
<evidence type="ECO:0000256" key="1">
    <source>
        <dbReference type="ARBA" id="ARBA00004141"/>
    </source>
</evidence>
<keyword evidence="2" id="KW-0813">Transport</keyword>
<evidence type="ECO:0000256" key="5">
    <source>
        <dbReference type="ARBA" id="ARBA00022605"/>
    </source>
</evidence>
<reference evidence="12 13" key="1">
    <citation type="journal article" date="2023" name="bioRxiv">
        <title>An intranuclear bacterial parasite of deep-sea mussels expresses apoptosis inhibitors acquired from its host.</title>
        <authorList>
            <person name="Gonzalez Porras M.A."/>
            <person name="Assie A."/>
            <person name="Tietjen M."/>
            <person name="Violette M."/>
            <person name="Kleiner M."/>
            <person name="Gruber-Vodicka H."/>
            <person name="Dubilier N."/>
            <person name="Leisch N."/>
        </authorList>
    </citation>
    <scope>NUCLEOTIDE SEQUENCE [LARGE SCALE GENOMIC DNA]</scope>
    <source>
        <strain evidence="12">IAP13</strain>
    </source>
</reference>
<dbReference type="Proteomes" id="UP001178148">
    <property type="component" value="Unassembled WGS sequence"/>
</dbReference>
<dbReference type="EMBL" id="JASXSV010000010">
    <property type="protein sequence ID" value="MDP0589131.1"/>
    <property type="molecule type" value="Genomic_DNA"/>
</dbReference>
<evidence type="ECO:0000256" key="2">
    <source>
        <dbReference type="ARBA" id="ARBA00022448"/>
    </source>
</evidence>
<protein>
    <submittedName>
        <fullName evidence="12">Sulfate transporter CysZ</fullName>
    </submittedName>
</protein>
<dbReference type="GO" id="GO:0009675">
    <property type="term" value="F:high-affinity sulfate:proton symporter activity"/>
    <property type="evidence" value="ECO:0007669"/>
    <property type="project" value="TreeGrafter"/>
</dbReference>
<evidence type="ECO:0000256" key="9">
    <source>
        <dbReference type="ARBA" id="ARBA00023136"/>
    </source>
</evidence>
<evidence type="ECO:0000256" key="4">
    <source>
        <dbReference type="ARBA" id="ARBA00022519"/>
    </source>
</evidence>
<evidence type="ECO:0000256" key="11">
    <source>
        <dbReference type="SAM" id="Phobius"/>
    </source>
</evidence>
<proteinExistence type="predicted"/>
<dbReference type="InterPro" id="IPR050480">
    <property type="entry name" value="CysZ-like"/>
</dbReference>
<dbReference type="GO" id="GO:0005886">
    <property type="term" value="C:plasma membrane"/>
    <property type="evidence" value="ECO:0007669"/>
    <property type="project" value="TreeGrafter"/>
</dbReference>
<evidence type="ECO:0000256" key="6">
    <source>
        <dbReference type="ARBA" id="ARBA00022692"/>
    </source>
</evidence>
<evidence type="ECO:0000256" key="8">
    <source>
        <dbReference type="ARBA" id="ARBA00023032"/>
    </source>
</evidence>
<keyword evidence="10" id="KW-0198">Cysteine biosynthesis</keyword>
<dbReference type="InterPro" id="IPR059112">
    <property type="entry name" value="CysZ/EI24"/>
</dbReference>
<sequence>MNYNTSPSGTAFFVAGFKMMFNPALRWFVFLPLLINVFVFSAIVYWTSQQFSGWMATLMGWLPEWMSFSEYLLWPLFLLGIIVSVFFSFTIIGNLIASPFNAILAEKVQRMEGVVLPDIALKDWVVILPKSIGRELRKLQYYLPKILLLLLLSFIPVVNLISPIIWFLFNGWMVAVQYCDYAADNRALSFKDMIKHLKNNVSGVWTFGATVNVMMLIPFINLLIIPAAVIGSTLLWERRIESSLSRKNI</sequence>
<gene>
    <name evidence="12" type="primary">cysZ</name>
    <name evidence="12" type="ORF">QS748_08020</name>
</gene>